<accession>A0ABN7XKJ3</accession>
<dbReference type="EMBL" id="CAJVQB010148094">
    <property type="protein sequence ID" value="CAG8855321.1"/>
    <property type="molecule type" value="Genomic_DNA"/>
</dbReference>
<feature type="non-terminal residue" evidence="1">
    <location>
        <position position="103"/>
    </location>
</feature>
<protein>
    <submittedName>
        <fullName evidence="1">43373_t:CDS:1</fullName>
    </submittedName>
</protein>
<proteinExistence type="predicted"/>
<organism evidence="1 2">
    <name type="scientific">Gigaspora margarita</name>
    <dbReference type="NCBI Taxonomy" id="4874"/>
    <lineage>
        <taxon>Eukaryota</taxon>
        <taxon>Fungi</taxon>
        <taxon>Fungi incertae sedis</taxon>
        <taxon>Mucoromycota</taxon>
        <taxon>Glomeromycotina</taxon>
        <taxon>Glomeromycetes</taxon>
        <taxon>Diversisporales</taxon>
        <taxon>Gigasporaceae</taxon>
        <taxon>Gigaspora</taxon>
    </lineage>
</organism>
<feature type="non-terminal residue" evidence="1">
    <location>
        <position position="1"/>
    </location>
</feature>
<reference evidence="1 2" key="1">
    <citation type="submission" date="2021-06" db="EMBL/GenBank/DDBJ databases">
        <authorList>
            <person name="Kallberg Y."/>
            <person name="Tangrot J."/>
            <person name="Rosling A."/>
        </authorList>
    </citation>
    <scope>NUCLEOTIDE SEQUENCE [LARGE SCALE GENOMIC DNA]</scope>
    <source>
        <strain evidence="1 2">120-4 pot B 10/14</strain>
    </source>
</reference>
<name>A0ABN7XKJ3_GIGMA</name>
<sequence>EWTIAFRQQLLVRDNHTNNFAELLSVAHNRLDNFIALHFRLSGWKIGSKNDIKVIRYDSMTFEHRSSKNSDKWYFVDMQLGICKCNTTGAPYKHQSAISTYYR</sequence>
<dbReference type="Proteomes" id="UP000789901">
    <property type="component" value="Unassembled WGS sequence"/>
</dbReference>
<keyword evidence="2" id="KW-1185">Reference proteome</keyword>
<evidence type="ECO:0000313" key="1">
    <source>
        <dbReference type="EMBL" id="CAG8855321.1"/>
    </source>
</evidence>
<gene>
    <name evidence="1" type="ORF">GMARGA_LOCUS44142</name>
</gene>
<comment type="caution">
    <text evidence="1">The sequence shown here is derived from an EMBL/GenBank/DDBJ whole genome shotgun (WGS) entry which is preliminary data.</text>
</comment>
<evidence type="ECO:0000313" key="2">
    <source>
        <dbReference type="Proteomes" id="UP000789901"/>
    </source>
</evidence>